<dbReference type="Proteomes" id="UP001061958">
    <property type="component" value="Unassembled WGS sequence"/>
</dbReference>
<accession>A0A9C7UTU6</accession>
<proteinExistence type="predicted"/>
<keyword evidence="3" id="KW-1185">Reference proteome</keyword>
<feature type="region of interest" description="Disordered" evidence="1">
    <location>
        <begin position="145"/>
        <end position="178"/>
    </location>
</feature>
<reference evidence="2" key="2">
    <citation type="submission" date="2022-01" db="EMBL/GenBank/DDBJ databases">
        <authorList>
            <person name="Hirooka S."/>
            <person name="Miyagishima S.Y."/>
        </authorList>
    </citation>
    <scope>NUCLEOTIDE SEQUENCE</scope>
    <source>
        <strain evidence="2">NBRC 102759</strain>
    </source>
</reference>
<evidence type="ECO:0000256" key="1">
    <source>
        <dbReference type="SAM" id="MobiDB-lite"/>
    </source>
</evidence>
<evidence type="ECO:0000313" key="3">
    <source>
        <dbReference type="Proteomes" id="UP001061958"/>
    </source>
</evidence>
<reference evidence="2" key="1">
    <citation type="journal article" date="2022" name="Proc. Natl. Acad. Sci. U.S.A.">
        <title>Life cycle and functional genomics of the unicellular red alga Galdieria for elucidating algal and plant evolution and industrial use.</title>
        <authorList>
            <person name="Hirooka S."/>
            <person name="Itabashi T."/>
            <person name="Ichinose T.M."/>
            <person name="Onuma R."/>
            <person name="Fujiwara T."/>
            <person name="Yamashita S."/>
            <person name="Jong L.W."/>
            <person name="Tomita R."/>
            <person name="Iwane A.H."/>
            <person name="Miyagishima S.Y."/>
        </authorList>
    </citation>
    <scope>NUCLEOTIDE SEQUENCE</scope>
    <source>
        <strain evidence="2">NBRC 102759</strain>
    </source>
</reference>
<gene>
    <name evidence="2" type="ORF">GpartN1_g7102.t1</name>
</gene>
<comment type="caution">
    <text evidence="2">The sequence shown here is derived from an EMBL/GenBank/DDBJ whole genome shotgun (WGS) entry which is preliminary data.</text>
</comment>
<sequence>MAKSKRSKIKQANRAVARETLKRLEWERLEAVCLSLHKIAGFSQSFSATTDKKKRKIEHRGFEPITTYVPTPSRPKKFAVHQLVNGHYIQRDPHTLIREEEEERNQKFQRNNLFYEDTTKGTERVSSQGMMEVDYIRANNELRHKKSKTCHRRRQSWAIQKKRNTKHPHNKNIRRMAF</sequence>
<evidence type="ECO:0000313" key="2">
    <source>
        <dbReference type="EMBL" id="GJQ15311.1"/>
    </source>
</evidence>
<name>A0A9C7UTU6_9RHOD</name>
<dbReference type="AlphaFoldDB" id="A0A9C7UTU6"/>
<organism evidence="2 3">
    <name type="scientific">Galdieria partita</name>
    <dbReference type="NCBI Taxonomy" id="83374"/>
    <lineage>
        <taxon>Eukaryota</taxon>
        <taxon>Rhodophyta</taxon>
        <taxon>Bangiophyceae</taxon>
        <taxon>Galdieriales</taxon>
        <taxon>Galdieriaceae</taxon>
        <taxon>Galdieria</taxon>
    </lineage>
</organism>
<protein>
    <submittedName>
        <fullName evidence="2">Uncharacterized protein</fullName>
    </submittedName>
</protein>
<dbReference type="EMBL" id="BQMJ01000067">
    <property type="protein sequence ID" value="GJQ15311.1"/>
    <property type="molecule type" value="Genomic_DNA"/>
</dbReference>